<dbReference type="Pfam" id="PF00001">
    <property type="entry name" value="7tm_1"/>
    <property type="match status" value="1"/>
</dbReference>
<dbReference type="InterPro" id="IPR017452">
    <property type="entry name" value="GPCR_Rhodpsn_7TM"/>
</dbReference>
<comment type="caution">
    <text evidence="7">The sequence shown here is derived from an EMBL/GenBank/DDBJ whole genome shotgun (WGS) entry which is preliminary data.</text>
</comment>
<sequence>MMASNIDVVNSWNAATTLLNRYFSISIFFFGIVGNILNILVLSQRNLRSNSCAFLFLMSSVANLVAIFSGLFTRTTSGWTADLTNTITWLCQIRTFVVFASRTVAYCLVALATVDRYLSSCTNVRRRQMSSLKNTRQGTILILIFSCLLYVQMFYCYEANLLDAPLRCYGKTIACRLITDLTYVFFANIIPLIVMLCFGLLTIINITQTKHRVNHIDLSHSSDVIRHSQRHLKKIDHYLLIMLSVQVALFALFTLPQNIQKFVALAEINQPKSKLDTAIENFIFNFFLLFAYLANGMTFYINTLFGGSVFRNELMKLVRGKCR</sequence>
<dbReference type="PROSITE" id="PS50262">
    <property type="entry name" value="G_PROTEIN_RECEP_F1_2"/>
    <property type="match status" value="1"/>
</dbReference>
<organism evidence="7 8">
    <name type="scientific">Adineta ricciae</name>
    <name type="common">Rotifer</name>
    <dbReference type="NCBI Taxonomy" id="249248"/>
    <lineage>
        <taxon>Eukaryota</taxon>
        <taxon>Metazoa</taxon>
        <taxon>Spiralia</taxon>
        <taxon>Gnathifera</taxon>
        <taxon>Rotifera</taxon>
        <taxon>Eurotatoria</taxon>
        <taxon>Bdelloidea</taxon>
        <taxon>Adinetida</taxon>
        <taxon>Adinetidae</taxon>
        <taxon>Adineta</taxon>
    </lineage>
</organism>
<feature type="transmembrane region" description="Helical" evidence="5">
    <location>
        <begin position="235"/>
        <end position="255"/>
    </location>
</feature>
<dbReference type="Proteomes" id="UP000663828">
    <property type="component" value="Unassembled WGS sequence"/>
</dbReference>
<evidence type="ECO:0000256" key="1">
    <source>
        <dbReference type="ARBA" id="ARBA00004370"/>
    </source>
</evidence>
<evidence type="ECO:0000256" key="5">
    <source>
        <dbReference type="SAM" id="Phobius"/>
    </source>
</evidence>
<evidence type="ECO:0000256" key="2">
    <source>
        <dbReference type="ARBA" id="ARBA00022692"/>
    </source>
</evidence>
<dbReference type="SUPFAM" id="SSF81321">
    <property type="entry name" value="Family A G protein-coupled receptor-like"/>
    <property type="match status" value="1"/>
</dbReference>
<keyword evidence="8" id="KW-1185">Reference proteome</keyword>
<keyword evidence="4 5" id="KW-0472">Membrane</keyword>
<feature type="transmembrane region" description="Helical" evidence="5">
    <location>
        <begin position="138"/>
        <end position="155"/>
    </location>
</feature>
<dbReference type="GO" id="GO:0004930">
    <property type="term" value="F:G protein-coupled receptor activity"/>
    <property type="evidence" value="ECO:0007669"/>
    <property type="project" value="InterPro"/>
</dbReference>
<keyword evidence="3 5" id="KW-1133">Transmembrane helix</keyword>
<gene>
    <name evidence="7" type="ORF">XAT740_LOCUS1699</name>
</gene>
<reference evidence="7" key="1">
    <citation type="submission" date="2021-02" db="EMBL/GenBank/DDBJ databases">
        <authorList>
            <person name="Nowell W R."/>
        </authorList>
    </citation>
    <scope>NUCLEOTIDE SEQUENCE</scope>
</reference>
<dbReference type="PANTHER" id="PTHR46641">
    <property type="entry name" value="FMRFAMIDE RECEPTOR-RELATED"/>
    <property type="match status" value="1"/>
</dbReference>
<dbReference type="Gene3D" id="1.20.1070.10">
    <property type="entry name" value="Rhodopsin 7-helix transmembrane proteins"/>
    <property type="match status" value="1"/>
</dbReference>
<dbReference type="InterPro" id="IPR000276">
    <property type="entry name" value="GPCR_Rhodpsn"/>
</dbReference>
<feature type="domain" description="G-protein coupled receptors family 1 profile" evidence="6">
    <location>
        <begin position="34"/>
        <end position="302"/>
    </location>
</feature>
<proteinExistence type="predicted"/>
<feature type="transmembrane region" description="Helical" evidence="5">
    <location>
        <begin position="93"/>
        <end position="118"/>
    </location>
</feature>
<name>A0A813R452_ADIRI</name>
<dbReference type="PANTHER" id="PTHR46641:SF18">
    <property type="entry name" value="G-PROTEIN COUPLED RECEPTORS FAMILY 1 PROFILE DOMAIN-CONTAINING PROTEIN"/>
    <property type="match status" value="1"/>
</dbReference>
<dbReference type="EMBL" id="CAJNOR010000054">
    <property type="protein sequence ID" value="CAF0775826.1"/>
    <property type="molecule type" value="Genomic_DNA"/>
</dbReference>
<protein>
    <recommendedName>
        <fullName evidence="6">G-protein coupled receptors family 1 profile domain-containing protein</fullName>
    </recommendedName>
</protein>
<evidence type="ECO:0000259" key="6">
    <source>
        <dbReference type="PROSITE" id="PS50262"/>
    </source>
</evidence>
<dbReference type="GO" id="GO:0016020">
    <property type="term" value="C:membrane"/>
    <property type="evidence" value="ECO:0007669"/>
    <property type="project" value="UniProtKB-SubCell"/>
</dbReference>
<dbReference type="InterPro" id="IPR052954">
    <property type="entry name" value="GPCR-Ligand_Int"/>
</dbReference>
<evidence type="ECO:0000256" key="3">
    <source>
        <dbReference type="ARBA" id="ARBA00022989"/>
    </source>
</evidence>
<keyword evidence="2 5" id="KW-0812">Transmembrane</keyword>
<feature type="transmembrane region" description="Helical" evidence="5">
    <location>
        <begin position="282"/>
        <end position="305"/>
    </location>
</feature>
<feature type="transmembrane region" description="Helical" evidence="5">
    <location>
        <begin position="22"/>
        <end position="42"/>
    </location>
</feature>
<accession>A0A813R452</accession>
<evidence type="ECO:0000256" key="4">
    <source>
        <dbReference type="ARBA" id="ARBA00023136"/>
    </source>
</evidence>
<evidence type="ECO:0000313" key="7">
    <source>
        <dbReference type="EMBL" id="CAF0775826.1"/>
    </source>
</evidence>
<dbReference type="AlphaFoldDB" id="A0A813R452"/>
<evidence type="ECO:0000313" key="8">
    <source>
        <dbReference type="Proteomes" id="UP000663828"/>
    </source>
</evidence>
<feature type="transmembrane region" description="Helical" evidence="5">
    <location>
        <begin position="54"/>
        <end position="73"/>
    </location>
</feature>
<feature type="transmembrane region" description="Helical" evidence="5">
    <location>
        <begin position="183"/>
        <end position="204"/>
    </location>
</feature>
<comment type="subcellular location">
    <subcellularLocation>
        <location evidence="1">Membrane</location>
    </subcellularLocation>
</comment>